<evidence type="ECO:0000313" key="2">
    <source>
        <dbReference type="EMBL" id="CAE0479576.1"/>
    </source>
</evidence>
<proteinExistence type="predicted"/>
<gene>
    <name evidence="2" type="ORF">CDEB00056_LOCUS24430</name>
</gene>
<evidence type="ECO:0000256" key="1">
    <source>
        <dbReference type="SAM" id="MobiDB-lite"/>
    </source>
</evidence>
<sequence length="165" mass="19174">MSPLVLPSLDMQFHSQTHTHSVPKIICQEEEEGDDEENKSTLWSDMQEEEEDEEEELIRMMMMHSQSQSQSHPLSSSPSHSSLHSSEEESIEMDMNLFTIEEDPWAEKMAELEQKEEYSTGLSQEHEHLHKHGHNRYSSTMKRRSCNPIIQQSHLFLSGSMIQCS</sequence>
<feature type="compositionally biased region" description="Low complexity" evidence="1">
    <location>
        <begin position="65"/>
        <end position="84"/>
    </location>
</feature>
<protein>
    <submittedName>
        <fullName evidence="2">Uncharacterized protein</fullName>
    </submittedName>
</protein>
<feature type="compositionally biased region" description="Acidic residues" evidence="1">
    <location>
        <begin position="46"/>
        <end position="56"/>
    </location>
</feature>
<accession>A0A7S3VGV9</accession>
<feature type="region of interest" description="Disordered" evidence="1">
    <location>
        <begin position="1"/>
        <end position="93"/>
    </location>
</feature>
<organism evidence="2">
    <name type="scientific">Chaetoceros debilis</name>
    <dbReference type="NCBI Taxonomy" id="122233"/>
    <lineage>
        <taxon>Eukaryota</taxon>
        <taxon>Sar</taxon>
        <taxon>Stramenopiles</taxon>
        <taxon>Ochrophyta</taxon>
        <taxon>Bacillariophyta</taxon>
        <taxon>Coscinodiscophyceae</taxon>
        <taxon>Chaetocerotophycidae</taxon>
        <taxon>Chaetocerotales</taxon>
        <taxon>Chaetocerotaceae</taxon>
        <taxon>Chaetoceros</taxon>
    </lineage>
</organism>
<reference evidence="2" key="1">
    <citation type="submission" date="2021-01" db="EMBL/GenBank/DDBJ databases">
        <authorList>
            <person name="Corre E."/>
            <person name="Pelletier E."/>
            <person name="Niang G."/>
            <person name="Scheremetjew M."/>
            <person name="Finn R."/>
            <person name="Kale V."/>
            <person name="Holt S."/>
            <person name="Cochrane G."/>
            <person name="Meng A."/>
            <person name="Brown T."/>
            <person name="Cohen L."/>
        </authorList>
    </citation>
    <scope>NUCLEOTIDE SEQUENCE</scope>
    <source>
        <strain evidence="2">MM31A-1</strain>
    </source>
</reference>
<name>A0A7S3VGV9_9STRA</name>
<feature type="compositionally biased region" description="Acidic residues" evidence="1">
    <location>
        <begin position="28"/>
        <end position="37"/>
    </location>
</feature>
<dbReference type="EMBL" id="HBIO01031850">
    <property type="protein sequence ID" value="CAE0479576.1"/>
    <property type="molecule type" value="Transcribed_RNA"/>
</dbReference>
<dbReference type="AlphaFoldDB" id="A0A7S3VGV9"/>